<keyword evidence="1" id="KW-0456">Lyase</keyword>
<reference evidence="1" key="2">
    <citation type="submission" date="2021-04" db="EMBL/GenBank/DDBJ databases">
        <authorList>
            <person name="Gilroy R."/>
        </authorList>
    </citation>
    <scope>NUCLEOTIDE SEQUENCE</scope>
    <source>
        <strain evidence="1">CHK160-9182</strain>
    </source>
</reference>
<dbReference type="PIRSF" id="PIRSF007313">
    <property type="entry name" value="PhnI"/>
    <property type="match status" value="1"/>
</dbReference>
<proteinExistence type="predicted"/>
<comment type="caution">
    <text evidence="1">The sequence shown here is derived from an EMBL/GenBank/DDBJ whole genome shotgun (WGS) entry which is preliminary data.</text>
</comment>
<dbReference type="GO" id="GO:0019634">
    <property type="term" value="P:organic phosphonate metabolic process"/>
    <property type="evidence" value="ECO:0007669"/>
    <property type="project" value="InterPro"/>
</dbReference>
<dbReference type="InterPro" id="IPR008773">
    <property type="entry name" value="PhnI"/>
</dbReference>
<organism evidence="1 2">
    <name type="scientific">Candidatus Ignatzschineria merdigallinarum</name>
    <dbReference type="NCBI Taxonomy" id="2838621"/>
    <lineage>
        <taxon>Bacteria</taxon>
        <taxon>Pseudomonadati</taxon>
        <taxon>Pseudomonadota</taxon>
        <taxon>Gammaproteobacteria</taxon>
        <taxon>Cardiobacteriales</taxon>
        <taxon>Ignatzschineriaceae</taxon>
        <taxon>Ignatzschineria</taxon>
    </lineage>
</organism>
<evidence type="ECO:0000313" key="1">
    <source>
        <dbReference type="EMBL" id="HIW05756.1"/>
    </source>
</evidence>
<gene>
    <name evidence="1" type="ORF">H9889_00285</name>
</gene>
<dbReference type="Pfam" id="PF05861">
    <property type="entry name" value="PhnI"/>
    <property type="match status" value="1"/>
</dbReference>
<reference evidence="1" key="1">
    <citation type="journal article" date="2021" name="PeerJ">
        <title>Extensive microbial diversity within the chicken gut microbiome revealed by metagenomics and culture.</title>
        <authorList>
            <person name="Gilroy R."/>
            <person name="Ravi A."/>
            <person name="Getino M."/>
            <person name="Pursley I."/>
            <person name="Horton D.L."/>
            <person name="Alikhan N.F."/>
            <person name="Baker D."/>
            <person name="Gharbi K."/>
            <person name="Hall N."/>
            <person name="Watson M."/>
            <person name="Adriaenssens E.M."/>
            <person name="Foster-Nyarko E."/>
            <person name="Jarju S."/>
            <person name="Secka A."/>
            <person name="Antonio M."/>
            <person name="Oren A."/>
            <person name="Chaudhuri R.R."/>
            <person name="La Ragione R."/>
            <person name="Hildebrand F."/>
            <person name="Pallen M.J."/>
        </authorList>
    </citation>
    <scope>NUCLEOTIDE SEQUENCE</scope>
    <source>
        <strain evidence="1">CHK160-9182</strain>
    </source>
</reference>
<dbReference type="Proteomes" id="UP000823934">
    <property type="component" value="Unassembled WGS sequence"/>
</dbReference>
<dbReference type="AlphaFoldDB" id="A0A9D1Q5D2"/>
<evidence type="ECO:0000313" key="2">
    <source>
        <dbReference type="Proteomes" id="UP000823934"/>
    </source>
</evidence>
<dbReference type="GO" id="GO:0016829">
    <property type="term" value="F:lyase activity"/>
    <property type="evidence" value="ECO:0007669"/>
    <property type="project" value="UniProtKB-KW"/>
</dbReference>
<protein>
    <submittedName>
        <fullName evidence="1">Carbon-phosphorus lyase complex subunit PhnI</fullName>
    </submittedName>
</protein>
<name>A0A9D1Q5D2_9GAMM</name>
<dbReference type="EMBL" id="DXHP01000007">
    <property type="protein sequence ID" value="HIW05756.1"/>
    <property type="molecule type" value="Genomic_DNA"/>
</dbReference>
<accession>A0A9D1Q5D2</accession>
<sequence length="390" mass="43604">MYVAVKGGEKAIENAHLYLDDYRRGDRQIAELSVAQIQEQLPLAISRVMSEGSLYDPELAALAVKQSAGDLIEAIFLLRAYRTTLSRFSDSLPLDTSQIFLKRRVSAVYKDVPGGQLLGPTFDYTHRLLDFTLMADGELPLTQQEQHSLAADDVVEATLEKDTAHDNENFPHILDLLVNEGLMHAPNAASHSKVSDITREPMQFPSNRAERLQLLVRGDEGFLLALGYSTQRGWGRTHPFMGEMRLGDVEVWLAPEEMGLEIPIGTIEVTECEMVNQFVESAEDVQFTRGYGFAFGYCERKAMAMALVERALRADEWDEERVSPAQDDEFVLAHCDNVESSGFVSHLKLPHYVDFQAELDLLRKIRAERAAEKAAKSANSEQIALQGATK</sequence>